<sequence length="111" mass="13376">MWLYMDQFSKLSEGITNHNDPWFRRTHASLHYHVQGFMRVSRYIRLFGQAEVGYKQYRYLLAQYPGNVDGVYFSDTYRQEHGCTRSFECVWKVVHSPFERCTPDLARVNRK</sequence>
<dbReference type="AlphaFoldDB" id="A0A7R7WEZ7"/>
<keyword evidence="2" id="KW-1185">Reference proteome</keyword>
<gene>
    <name evidence="1" type="ORF">AKAW2_60050A</name>
</gene>
<evidence type="ECO:0000313" key="1">
    <source>
        <dbReference type="EMBL" id="BCS01786.1"/>
    </source>
</evidence>
<dbReference type="RefSeq" id="XP_041545548.1">
    <property type="nucleotide sequence ID" value="XM_041692132.1"/>
</dbReference>
<proteinExistence type="predicted"/>
<protein>
    <submittedName>
        <fullName evidence="1">Uncharacterized protein</fullName>
    </submittedName>
</protein>
<dbReference type="KEGG" id="aluc:AKAW2_60050A"/>
<dbReference type="EMBL" id="AP024430">
    <property type="protein sequence ID" value="BCS01786.1"/>
    <property type="molecule type" value="Genomic_DNA"/>
</dbReference>
<accession>A0A7R7WEZ7</accession>
<dbReference type="OrthoDB" id="5412936at2759"/>
<dbReference type="Proteomes" id="UP000661280">
    <property type="component" value="Chromosome 6"/>
</dbReference>
<organism evidence="1 2">
    <name type="scientific">Aspergillus kawachii</name>
    <name type="common">White koji mold</name>
    <name type="synonym">Aspergillus awamori var. kawachi</name>
    <dbReference type="NCBI Taxonomy" id="1069201"/>
    <lineage>
        <taxon>Eukaryota</taxon>
        <taxon>Fungi</taxon>
        <taxon>Dikarya</taxon>
        <taxon>Ascomycota</taxon>
        <taxon>Pezizomycotina</taxon>
        <taxon>Eurotiomycetes</taxon>
        <taxon>Eurotiomycetidae</taxon>
        <taxon>Eurotiales</taxon>
        <taxon>Aspergillaceae</taxon>
        <taxon>Aspergillus</taxon>
        <taxon>Aspergillus subgen. Circumdati</taxon>
    </lineage>
</organism>
<reference evidence="1" key="1">
    <citation type="submission" date="2021-01" db="EMBL/GenBank/DDBJ databases">
        <authorList>
            <consortium name="Aspergillus luchuensis mut. kawachii IFO 4304 genome sequencing consortium"/>
            <person name="Kazuki M."/>
            <person name="Futagami T."/>
        </authorList>
    </citation>
    <scope>NUCLEOTIDE SEQUENCE</scope>
    <source>
        <strain evidence="1">IFO 4308</strain>
    </source>
</reference>
<name>A0A7R7WEZ7_ASPKA</name>
<evidence type="ECO:0000313" key="2">
    <source>
        <dbReference type="Proteomes" id="UP000661280"/>
    </source>
</evidence>
<reference evidence="1" key="2">
    <citation type="submission" date="2021-02" db="EMBL/GenBank/DDBJ databases">
        <title>Aspergillus luchuensis mut. kawachii IFO 4304 genome sequence.</title>
        <authorList>
            <person name="Mori K."/>
            <person name="Kadooka C."/>
            <person name="Goto M."/>
            <person name="Futagami T."/>
        </authorList>
    </citation>
    <scope>NUCLEOTIDE SEQUENCE</scope>
    <source>
        <strain evidence="1">IFO 4308</strain>
    </source>
</reference>
<dbReference type="GeneID" id="64963107"/>